<keyword evidence="2" id="KW-1185">Reference proteome</keyword>
<comment type="caution">
    <text evidence="1">The sequence shown here is derived from an EMBL/GenBank/DDBJ whole genome shotgun (WGS) entry which is preliminary data.</text>
</comment>
<sequence length="157" mass="16984">MGAECSMCQLLQSCQKEDVLRGWECLTDRATQWSLQPLSASVPPSKPDGGSWDMGSDAPDVVVELDCPVEGTVGKVKTAESPSFTPSWQDGACVTTAPEWRNAPIHIKVLDVDFLSSEEILTTSYTLEEEDFAAGTIELPISADGAHTLKLKLSRVQ</sequence>
<dbReference type="EMBL" id="MPIN01000029">
    <property type="protein sequence ID" value="OJH33737.1"/>
    <property type="molecule type" value="Genomic_DNA"/>
</dbReference>
<dbReference type="Proteomes" id="UP000182229">
    <property type="component" value="Unassembled WGS sequence"/>
</dbReference>
<dbReference type="STRING" id="83449.BON30_47270"/>
<evidence type="ECO:0000313" key="1">
    <source>
        <dbReference type="EMBL" id="OJH33737.1"/>
    </source>
</evidence>
<dbReference type="AlphaFoldDB" id="A0A1L9AUP3"/>
<evidence type="ECO:0008006" key="3">
    <source>
        <dbReference type="Google" id="ProtNLM"/>
    </source>
</evidence>
<accession>A0A1L9AUP3</accession>
<protein>
    <recommendedName>
        <fullName evidence="3">C2 domain-containing protein</fullName>
    </recommendedName>
</protein>
<evidence type="ECO:0000313" key="2">
    <source>
        <dbReference type="Proteomes" id="UP000182229"/>
    </source>
</evidence>
<gene>
    <name evidence="1" type="ORF">BON30_47270</name>
</gene>
<reference evidence="2" key="1">
    <citation type="submission" date="2016-11" db="EMBL/GenBank/DDBJ databases">
        <authorList>
            <person name="Shukria A."/>
            <person name="Stevens D.C."/>
        </authorList>
    </citation>
    <scope>NUCLEOTIDE SEQUENCE [LARGE SCALE GENOMIC DNA]</scope>
    <source>
        <strain evidence="2">Cbfe23</strain>
    </source>
</reference>
<reference evidence="1 2" key="2">
    <citation type="submission" date="2016-12" db="EMBL/GenBank/DDBJ databases">
        <title>Draft Genome Sequence of Cystobacter ferrugineus Strain Cbfe23.</title>
        <authorList>
            <person name="Akbar S."/>
            <person name="Dowd S.E."/>
            <person name="Stevens D.C."/>
        </authorList>
    </citation>
    <scope>NUCLEOTIDE SEQUENCE [LARGE SCALE GENOMIC DNA]</scope>
    <source>
        <strain evidence="1 2">Cbfe23</strain>
    </source>
</reference>
<proteinExistence type="predicted"/>
<name>A0A1L9AUP3_9BACT</name>
<organism evidence="1 2">
    <name type="scientific">Cystobacter ferrugineus</name>
    <dbReference type="NCBI Taxonomy" id="83449"/>
    <lineage>
        <taxon>Bacteria</taxon>
        <taxon>Pseudomonadati</taxon>
        <taxon>Myxococcota</taxon>
        <taxon>Myxococcia</taxon>
        <taxon>Myxococcales</taxon>
        <taxon>Cystobacterineae</taxon>
        <taxon>Archangiaceae</taxon>
        <taxon>Cystobacter</taxon>
    </lineage>
</organism>